<evidence type="ECO:0000256" key="2">
    <source>
        <dbReference type="ARBA" id="ARBA00022475"/>
    </source>
</evidence>
<evidence type="ECO:0000313" key="10">
    <source>
        <dbReference type="EMBL" id="CAD7080664.1"/>
    </source>
</evidence>
<evidence type="ECO:0000256" key="9">
    <source>
        <dbReference type="SAM" id="SignalP"/>
    </source>
</evidence>
<dbReference type="OMA" id="IAWFISE"/>
<feature type="chain" id="PRO_5031354495" description="Ionotropic receptor" evidence="9">
    <location>
        <begin position="22"/>
        <end position="590"/>
    </location>
</feature>
<evidence type="ECO:0000256" key="3">
    <source>
        <dbReference type="ARBA" id="ARBA00022692"/>
    </source>
</evidence>
<keyword evidence="3 8" id="KW-0812">Transmembrane</keyword>
<feature type="signal peptide" evidence="9">
    <location>
        <begin position="1"/>
        <end position="21"/>
    </location>
</feature>
<evidence type="ECO:0000256" key="7">
    <source>
        <dbReference type="ARBA" id="ARBA00023180"/>
    </source>
</evidence>
<dbReference type="PANTHER" id="PTHR42643:SF39">
    <property type="entry name" value="IONOTROPIC RECEPTOR 56A-RELATED"/>
    <property type="match status" value="1"/>
</dbReference>
<proteinExistence type="predicted"/>
<evidence type="ECO:0008006" key="12">
    <source>
        <dbReference type="Google" id="ProtNLM"/>
    </source>
</evidence>
<dbReference type="Proteomes" id="UP000594454">
    <property type="component" value="Chromosome 2"/>
</dbReference>
<feature type="transmembrane region" description="Helical" evidence="8">
    <location>
        <begin position="562"/>
        <end position="580"/>
    </location>
</feature>
<keyword evidence="6" id="KW-0675">Receptor</keyword>
<keyword evidence="9" id="KW-0732">Signal</keyword>
<organism evidence="10 11">
    <name type="scientific">Hermetia illucens</name>
    <name type="common">Black soldier fly</name>
    <dbReference type="NCBI Taxonomy" id="343691"/>
    <lineage>
        <taxon>Eukaryota</taxon>
        <taxon>Metazoa</taxon>
        <taxon>Ecdysozoa</taxon>
        <taxon>Arthropoda</taxon>
        <taxon>Hexapoda</taxon>
        <taxon>Insecta</taxon>
        <taxon>Pterygota</taxon>
        <taxon>Neoptera</taxon>
        <taxon>Endopterygota</taxon>
        <taxon>Diptera</taxon>
        <taxon>Brachycera</taxon>
        <taxon>Stratiomyomorpha</taxon>
        <taxon>Stratiomyidae</taxon>
        <taxon>Hermetiinae</taxon>
        <taxon>Hermetia</taxon>
    </lineage>
</organism>
<evidence type="ECO:0000256" key="6">
    <source>
        <dbReference type="ARBA" id="ARBA00023170"/>
    </source>
</evidence>
<dbReference type="AlphaFoldDB" id="A0A7R8UHH6"/>
<feature type="transmembrane region" description="Helical" evidence="8">
    <location>
        <begin position="316"/>
        <end position="338"/>
    </location>
</feature>
<keyword evidence="11" id="KW-1185">Reference proteome</keyword>
<dbReference type="InParanoid" id="A0A7R8UHH6"/>
<dbReference type="PANTHER" id="PTHR42643">
    <property type="entry name" value="IONOTROPIC RECEPTOR 20A-RELATED"/>
    <property type="match status" value="1"/>
</dbReference>
<protein>
    <recommendedName>
        <fullName evidence="12">Ionotropic receptor</fullName>
    </recommendedName>
</protein>
<dbReference type="GO" id="GO:0005886">
    <property type="term" value="C:plasma membrane"/>
    <property type="evidence" value="ECO:0007669"/>
    <property type="project" value="UniProtKB-SubCell"/>
</dbReference>
<dbReference type="OrthoDB" id="7969653at2759"/>
<dbReference type="EMBL" id="LR899010">
    <property type="protein sequence ID" value="CAD7080664.1"/>
    <property type="molecule type" value="Genomic_DNA"/>
</dbReference>
<evidence type="ECO:0000313" key="11">
    <source>
        <dbReference type="Proteomes" id="UP000594454"/>
    </source>
</evidence>
<sequence>MRFAVLLMISWVSVISIGTSGSPDSFLKILSEVRDQFQLDLFITLGTQNSPTSNGLLKAFNENLSVQIMHYSNLWHPTKQISPYNHGKVVLEKFKRNFLLIAIIDGVAARDALSKQIFALTYRNPMAKVIFFLAENLTLTQTDVQGLIRRCFDQDLIDVVFVQNQKPLEMFTYHPFNDLQIVKLTKVSDFFANRFKNLNSYPLTVLTYNSPPRVMESDKREQIIGYAGHLITSYIEKRNASVKLLPRTEGKSFYLEAIENFVVRNLDMLWGVLPLIHFNIGELSYPILYEKYCVMVPVPRVIPVYRNFLQPFEQDVWVAVICGTFYMTIVCFIVDAILNKRKDLSAALTTSICFIICRGEIGIFSNLNRRLFVIYLFLFLLGFMLSNFYCALLTTFLTSPSHERELKTLTDIAVAGLKIVGDEVELRYIADRDVYKKYHPLLGKLSSKESMKIKSDLNNTNPSFVATDGFEFLDEVQRYQNDIKFKITDICPLDLYLSVVFKDESIFIEDFNSHNLLIQQSGLLNYWKRNAFFEALQSGYLQLKRGNPESGPIQLTLIHLQIAFYVLMFGLIISTSAFLAEKLYYYYLHG</sequence>
<evidence type="ECO:0000256" key="4">
    <source>
        <dbReference type="ARBA" id="ARBA00022989"/>
    </source>
</evidence>
<keyword evidence="2" id="KW-1003">Cell membrane</keyword>
<dbReference type="Gene3D" id="1.10.287.70">
    <property type="match status" value="1"/>
</dbReference>
<dbReference type="InterPro" id="IPR052192">
    <property type="entry name" value="Insect_Ionotropic_Sensory_Rcpt"/>
</dbReference>
<evidence type="ECO:0000256" key="1">
    <source>
        <dbReference type="ARBA" id="ARBA00004651"/>
    </source>
</evidence>
<accession>A0A7R8UHH6</accession>
<feature type="transmembrane region" description="Helical" evidence="8">
    <location>
        <begin position="371"/>
        <end position="397"/>
    </location>
</feature>
<keyword evidence="5 8" id="KW-0472">Membrane</keyword>
<keyword evidence="4 8" id="KW-1133">Transmembrane helix</keyword>
<comment type="subcellular location">
    <subcellularLocation>
        <location evidence="1">Cell membrane</location>
        <topology evidence="1">Multi-pass membrane protein</topology>
    </subcellularLocation>
</comment>
<gene>
    <name evidence="10" type="ORF">HERILL_LOCUS3808</name>
</gene>
<keyword evidence="7" id="KW-0325">Glycoprotein</keyword>
<evidence type="ECO:0000256" key="5">
    <source>
        <dbReference type="ARBA" id="ARBA00023136"/>
    </source>
</evidence>
<name>A0A7R8UHH6_HERIL</name>
<evidence type="ECO:0000256" key="8">
    <source>
        <dbReference type="SAM" id="Phobius"/>
    </source>
</evidence>
<reference evidence="10 11" key="1">
    <citation type="submission" date="2020-11" db="EMBL/GenBank/DDBJ databases">
        <authorList>
            <person name="Wallbank WR R."/>
            <person name="Pardo Diaz C."/>
            <person name="Kozak K."/>
            <person name="Martin S."/>
            <person name="Jiggins C."/>
            <person name="Moest M."/>
            <person name="Warren A I."/>
            <person name="Generalovic N T."/>
            <person name="Byers J.R.P. K."/>
            <person name="Montejo-Kovacevich G."/>
            <person name="Yen C E."/>
        </authorList>
    </citation>
    <scope>NUCLEOTIDE SEQUENCE [LARGE SCALE GENOMIC DNA]</scope>
</reference>